<comment type="caution">
    <text evidence="1">The sequence shown here is derived from an EMBL/GenBank/DDBJ whole genome shotgun (WGS) entry which is preliminary data.</text>
</comment>
<dbReference type="AlphaFoldDB" id="A0A4Z2ENQ5"/>
<evidence type="ECO:0000313" key="2">
    <source>
        <dbReference type="Proteomes" id="UP000314294"/>
    </source>
</evidence>
<protein>
    <submittedName>
        <fullName evidence="1">Uncharacterized protein</fullName>
    </submittedName>
</protein>
<sequence>MLTFDVNSDAMRPLWTRLHFLHQLVNNDSNNLNGERPRSLSLSRLLGSRLLGSRLLALDAPRLAAPDGGVVLRVRRGVAGRHGPRRRVAGLVVAVRVVVLGLAVVLEDVGRQLDCGDSAAVSDIIALCGEQAAGGEAARQRVSGSPKQRWPPPATTGSGVYISSIG</sequence>
<reference evidence="1 2" key="1">
    <citation type="submission" date="2019-03" db="EMBL/GenBank/DDBJ databases">
        <title>First draft genome of Liparis tanakae, snailfish: a comprehensive survey of snailfish specific genes.</title>
        <authorList>
            <person name="Kim W."/>
            <person name="Song I."/>
            <person name="Jeong J.-H."/>
            <person name="Kim D."/>
            <person name="Kim S."/>
            <person name="Ryu S."/>
            <person name="Song J.Y."/>
            <person name="Lee S.K."/>
        </authorList>
    </citation>
    <scope>NUCLEOTIDE SEQUENCE [LARGE SCALE GENOMIC DNA]</scope>
    <source>
        <tissue evidence="1">Muscle</tissue>
    </source>
</reference>
<proteinExistence type="predicted"/>
<evidence type="ECO:0000313" key="1">
    <source>
        <dbReference type="EMBL" id="TNN30379.1"/>
    </source>
</evidence>
<gene>
    <name evidence="1" type="ORF">EYF80_059468</name>
</gene>
<organism evidence="1 2">
    <name type="scientific">Liparis tanakae</name>
    <name type="common">Tanaka's snailfish</name>
    <dbReference type="NCBI Taxonomy" id="230148"/>
    <lineage>
        <taxon>Eukaryota</taxon>
        <taxon>Metazoa</taxon>
        <taxon>Chordata</taxon>
        <taxon>Craniata</taxon>
        <taxon>Vertebrata</taxon>
        <taxon>Euteleostomi</taxon>
        <taxon>Actinopterygii</taxon>
        <taxon>Neopterygii</taxon>
        <taxon>Teleostei</taxon>
        <taxon>Neoteleostei</taxon>
        <taxon>Acanthomorphata</taxon>
        <taxon>Eupercaria</taxon>
        <taxon>Perciformes</taxon>
        <taxon>Cottioidei</taxon>
        <taxon>Cottales</taxon>
        <taxon>Liparidae</taxon>
        <taxon>Liparis</taxon>
    </lineage>
</organism>
<keyword evidence="2" id="KW-1185">Reference proteome</keyword>
<dbReference type="Proteomes" id="UP000314294">
    <property type="component" value="Unassembled WGS sequence"/>
</dbReference>
<accession>A0A4Z2ENQ5</accession>
<name>A0A4Z2ENQ5_9TELE</name>
<dbReference type="EMBL" id="SRLO01004564">
    <property type="protein sequence ID" value="TNN30379.1"/>
    <property type="molecule type" value="Genomic_DNA"/>
</dbReference>